<organism evidence="2 3">
    <name type="scientific">Sandarakinorhabdus fusca</name>
    <dbReference type="NCBI Taxonomy" id="1439888"/>
    <lineage>
        <taxon>Bacteria</taxon>
        <taxon>Pseudomonadati</taxon>
        <taxon>Pseudomonadota</taxon>
        <taxon>Alphaproteobacteria</taxon>
        <taxon>Sphingomonadales</taxon>
        <taxon>Sphingosinicellaceae</taxon>
        <taxon>Sandarakinorhabdus</taxon>
    </lineage>
</organism>
<proteinExistence type="predicted"/>
<dbReference type="Proteomes" id="UP000481327">
    <property type="component" value="Unassembled WGS sequence"/>
</dbReference>
<protein>
    <submittedName>
        <fullName evidence="2">DUF2254 domain-containing protein</fullName>
    </submittedName>
</protein>
<comment type="caution">
    <text evidence="2">The sequence shown here is derived from an EMBL/GenBank/DDBJ whole genome shotgun (WGS) entry which is preliminary data.</text>
</comment>
<dbReference type="OrthoDB" id="2955631at2"/>
<feature type="transmembrane region" description="Helical" evidence="1">
    <location>
        <begin position="138"/>
        <end position="162"/>
    </location>
</feature>
<reference evidence="2 3" key="1">
    <citation type="submission" date="2019-09" db="EMBL/GenBank/DDBJ databases">
        <title>Polymorphobacter sp. isolated from a lake in China.</title>
        <authorList>
            <person name="Liu Z."/>
        </authorList>
    </citation>
    <scope>NUCLEOTIDE SEQUENCE [LARGE SCALE GENOMIC DNA]</scope>
    <source>
        <strain evidence="2 3">D40P</strain>
    </source>
</reference>
<keyword evidence="1" id="KW-0472">Membrane</keyword>
<evidence type="ECO:0000256" key="1">
    <source>
        <dbReference type="SAM" id="Phobius"/>
    </source>
</evidence>
<keyword evidence="3" id="KW-1185">Reference proteome</keyword>
<evidence type="ECO:0000313" key="3">
    <source>
        <dbReference type="Proteomes" id="UP000481327"/>
    </source>
</evidence>
<dbReference type="Pfam" id="PF10011">
    <property type="entry name" value="DUF2254"/>
    <property type="match status" value="1"/>
</dbReference>
<dbReference type="AlphaFoldDB" id="A0A7C9KL54"/>
<gene>
    <name evidence="2" type="ORF">F3168_06690</name>
</gene>
<feature type="transmembrane region" description="Helical" evidence="1">
    <location>
        <begin position="15"/>
        <end position="39"/>
    </location>
</feature>
<keyword evidence="1" id="KW-1133">Transmembrane helix</keyword>
<accession>A0A7C9KL54</accession>
<feature type="transmembrane region" description="Helical" evidence="1">
    <location>
        <begin position="60"/>
        <end position="87"/>
    </location>
</feature>
<keyword evidence="1" id="KW-0812">Transmembrane</keyword>
<dbReference type="EMBL" id="WIOL01000002">
    <property type="protein sequence ID" value="MQT16943.1"/>
    <property type="molecule type" value="Genomic_DNA"/>
</dbReference>
<name>A0A7C9KL54_9SPHN</name>
<dbReference type="InterPro" id="IPR018723">
    <property type="entry name" value="DUF2254_membrane"/>
</dbReference>
<sequence length="409" mass="43438">MPGVAALARLRDKYWFLPALAALTGLLAGIALVAIDISVGDDWLGQFETLHGSRPEGARAMLSTIAGSTITVAGVVFSITLAAVTYASGQHGPRLLTNFARDRGNQLTLGVFIGTYVYCLIVLRTIRTAGEDGGASAFVPQFAVYGALGLALASIGVLIYFFHHVTDTIHINNVIARIARGLIAEIHRNEKDGLADTDAARLSDPLDDVAVATLAADRAGYVESIDHEALVALASKHDLKLCVQCRPGDFIRIGTPLLAIDAAQLPAHRDSLRDAFAIGDRRTDLQDLRFGFDELTEIAIRALSPGTNDPFTALACIDWLTAALSECERTVAPAAPTLGTVQSRVSAISLTFADFIAATFAKMRQHAATEVQVKSATLHALETLAAGAMHPANRVLLMEEHARLAATLA</sequence>
<evidence type="ECO:0000313" key="2">
    <source>
        <dbReference type="EMBL" id="MQT16943.1"/>
    </source>
</evidence>
<feature type="transmembrane region" description="Helical" evidence="1">
    <location>
        <begin position="107"/>
        <end position="126"/>
    </location>
</feature>